<keyword evidence="3" id="KW-1185">Reference proteome</keyword>
<dbReference type="Proteomes" id="UP000643165">
    <property type="component" value="Unassembled WGS sequence"/>
</dbReference>
<dbReference type="EMBL" id="BOPB01000002">
    <property type="protein sequence ID" value="GIJ19844.1"/>
    <property type="molecule type" value="Genomic_DNA"/>
</dbReference>
<reference evidence="2 3" key="1">
    <citation type="submission" date="2021-01" db="EMBL/GenBank/DDBJ databases">
        <title>Whole genome shotgun sequence of Verrucosispora lutea NBRC 106530.</title>
        <authorList>
            <person name="Komaki H."/>
            <person name="Tamura T."/>
        </authorList>
    </citation>
    <scope>NUCLEOTIDE SEQUENCE [LARGE SCALE GENOMIC DNA]</scope>
    <source>
        <strain evidence="2 3">NBRC 106530</strain>
    </source>
</reference>
<protein>
    <submittedName>
        <fullName evidence="2">Uncharacterized protein</fullName>
    </submittedName>
</protein>
<organism evidence="2 3">
    <name type="scientific">Micromonospora lutea</name>
    <dbReference type="NCBI Taxonomy" id="419825"/>
    <lineage>
        <taxon>Bacteria</taxon>
        <taxon>Bacillati</taxon>
        <taxon>Actinomycetota</taxon>
        <taxon>Actinomycetes</taxon>
        <taxon>Micromonosporales</taxon>
        <taxon>Micromonosporaceae</taxon>
        <taxon>Micromonospora</taxon>
    </lineage>
</organism>
<accession>A0ABQ4IPK4</accession>
<evidence type="ECO:0000256" key="1">
    <source>
        <dbReference type="SAM" id="MobiDB-lite"/>
    </source>
</evidence>
<gene>
    <name evidence="2" type="ORF">Vlu01_04680</name>
</gene>
<evidence type="ECO:0000313" key="3">
    <source>
        <dbReference type="Proteomes" id="UP000643165"/>
    </source>
</evidence>
<comment type="caution">
    <text evidence="2">The sequence shown here is derived from an EMBL/GenBank/DDBJ whole genome shotgun (WGS) entry which is preliminary data.</text>
</comment>
<proteinExistence type="predicted"/>
<feature type="region of interest" description="Disordered" evidence="1">
    <location>
        <begin position="50"/>
        <end position="93"/>
    </location>
</feature>
<evidence type="ECO:0000313" key="2">
    <source>
        <dbReference type="EMBL" id="GIJ19844.1"/>
    </source>
</evidence>
<name>A0ABQ4IPK4_9ACTN</name>
<sequence length="93" mass="10109">MDEADLAQPFEQFQGGQHGSALVEIAVPLTLDTEDATTRHVDLPVVARADVTGPPGPENITLRVTSCDIPRRNGSSRAPRRRLPDSQTPLILR</sequence>